<protein>
    <submittedName>
        <fullName evidence="1">Uncharacterized protein</fullName>
    </submittedName>
</protein>
<evidence type="ECO:0000313" key="1">
    <source>
        <dbReference type="EMBL" id="JAD57068.1"/>
    </source>
</evidence>
<organism evidence="1">
    <name type="scientific">Arundo donax</name>
    <name type="common">Giant reed</name>
    <name type="synonym">Donax arundinaceus</name>
    <dbReference type="NCBI Taxonomy" id="35708"/>
    <lineage>
        <taxon>Eukaryota</taxon>
        <taxon>Viridiplantae</taxon>
        <taxon>Streptophyta</taxon>
        <taxon>Embryophyta</taxon>
        <taxon>Tracheophyta</taxon>
        <taxon>Spermatophyta</taxon>
        <taxon>Magnoliopsida</taxon>
        <taxon>Liliopsida</taxon>
        <taxon>Poales</taxon>
        <taxon>Poaceae</taxon>
        <taxon>PACMAD clade</taxon>
        <taxon>Arundinoideae</taxon>
        <taxon>Arundineae</taxon>
        <taxon>Arundo</taxon>
    </lineage>
</organism>
<dbReference type="EMBL" id="GBRH01240827">
    <property type="protein sequence ID" value="JAD57068.1"/>
    <property type="molecule type" value="Transcribed_RNA"/>
</dbReference>
<proteinExistence type="predicted"/>
<reference evidence="1" key="1">
    <citation type="submission" date="2014-09" db="EMBL/GenBank/DDBJ databases">
        <authorList>
            <person name="Magalhaes I.L.F."/>
            <person name="Oliveira U."/>
            <person name="Santos F.R."/>
            <person name="Vidigal T.H.D.A."/>
            <person name="Brescovit A.D."/>
            <person name="Santos A.J."/>
        </authorList>
    </citation>
    <scope>NUCLEOTIDE SEQUENCE</scope>
    <source>
        <tissue evidence="1">Shoot tissue taken approximately 20 cm above the soil surface</tissue>
    </source>
</reference>
<name>A0A0A9B4L7_ARUDO</name>
<accession>A0A0A9B4L7</accession>
<dbReference type="AlphaFoldDB" id="A0A0A9B4L7"/>
<reference evidence="1" key="2">
    <citation type="journal article" date="2015" name="Data Brief">
        <title>Shoot transcriptome of the giant reed, Arundo donax.</title>
        <authorList>
            <person name="Barrero R.A."/>
            <person name="Guerrero F.D."/>
            <person name="Moolhuijzen P."/>
            <person name="Goolsby J.A."/>
            <person name="Tidwell J."/>
            <person name="Bellgard S.E."/>
            <person name="Bellgard M.I."/>
        </authorList>
    </citation>
    <scope>NUCLEOTIDE SEQUENCE</scope>
    <source>
        <tissue evidence="1">Shoot tissue taken approximately 20 cm above the soil surface</tissue>
    </source>
</reference>
<sequence length="41" mass="4498">MFEGPPSLTGNQNHLLDMFDGPKSCCYARFGPKARRPDGDA</sequence>